<dbReference type="AlphaFoldDB" id="A0AAW0R0S2"/>
<keyword evidence="1" id="KW-0732">Signal</keyword>
<dbReference type="EMBL" id="JAQQWP010000004">
    <property type="protein sequence ID" value="KAK8120852.1"/>
    <property type="molecule type" value="Genomic_DNA"/>
</dbReference>
<name>A0AAW0R0S2_9PEZI</name>
<organism evidence="2 3">
    <name type="scientific">Apiospora kogelbergensis</name>
    <dbReference type="NCBI Taxonomy" id="1337665"/>
    <lineage>
        <taxon>Eukaryota</taxon>
        <taxon>Fungi</taxon>
        <taxon>Dikarya</taxon>
        <taxon>Ascomycota</taxon>
        <taxon>Pezizomycotina</taxon>
        <taxon>Sordariomycetes</taxon>
        <taxon>Xylariomycetidae</taxon>
        <taxon>Amphisphaeriales</taxon>
        <taxon>Apiosporaceae</taxon>
        <taxon>Apiospora</taxon>
    </lineage>
</organism>
<accession>A0AAW0R0S2</accession>
<keyword evidence="3" id="KW-1185">Reference proteome</keyword>
<gene>
    <name evidence="2" type="ORF">PG999_004972</name>
</gene>
<feature type="signal peptide" evidence="1">
    <location>
        <begin position="1"/>
        <end position="15"/>
    </location>
</feature>
<feature type="chain" id="PRO_5043429869" description="AA1-like domain-containing protein" evidence="1">
    <location>
        <begin position="16"/>
        <end position="206"/>
    </location>
</feature>
<evidence type="ECO:0000313" key="2">
    <source>
        <dbReference type="EMBL" id="KAK8120852.1"/>
    </source>
</evidence>
<dbReference type="Proteomes" id="UP001392437">
    <property type="component" value="Unassembled WGS sequence"/>
</dbReference>
<reference evidence="2 3" key="1">
    <citation type="submission" date="2023-01" db="EMBL/GenBank/DDBJ databases">
        <title>Analysis of 21 Apiospora genomes using comparative genomics revels a genus with tremendous synthesis potential of carbohydrate active enzymes and secondary metabolites.</title>
        <authorList>
            <person name="Sorensen T."/>
        </authorList>
    </citation>
    <scope>NUCLEOTIDE SEQUENCE [LARGE SCALE GENOMIC DNA]</scope>
    <source>
        <strain evidence="2 3">CBS 117206</strain>
    </source>
</reference>
<evidence type="ECO:0000256" key="1">
    <source>
        <dbReference type="SAM" id="SignalP"/>
    </source>
</evidence>
<protein>
    <recommendedName>
        <fullName evidence="4">AA1-like domain-containing protein</fullName>
    </recommendedName>
</protein>
<evidence type="ECO:0000313" key="3">
    <source>
        <dbReference type="Proteomes" id="UP001392437"/>
    </source>
</evidence>
<evidence type="ECO:0008006" key="4">
    <source>
        <dbReference type="Google" id="ProtNLM"/>
    </source>
</evidence>
<proteinExistence type="predicted"/>
<comment type="caution">
    <text evidence="2">The sequence shown here is derived from an EMBL/GenBank/DDBJ whole genome shotgun (WGS) entry which is preliminary data.</text>
</comment>
<sequence length="206" mass="21976">MQFRIILVAVSVAWALPVLNPATSHDATPSILHQPLDAEGADVTYAVPECPLQQQDSATSFIVRQFAYTKYVVAPGQIDALPNTTQLAFALDNSAASVTTACSFNRGTNDAGDAWYPCGDRTIAVTTTSEDGAQRETQHTVKTSARFEWDRWVLAVRQSWVCGGSVSPVSAQAVTTVSPSCQTSNTESYSIQQCTAPDATVGADLD</sequence>